<evidence type="ECO:0000313" key="2">
    <source>
        <dbReference type="Proteomes" id="UP000798662"/>
    </source>
</evidence>
<accession>A0ACC3BRQ4</accession>
<comment type="caution">
    <text evidence="1">The sequence shown here is derived from an EMBL/GenBank/DDBJ whole genome shotgun (WGS) entry which is preliminary data.</text>
</comment>
<reference evidence="1" key="1">
    <citation type="submission" date="2019-11" db="EMBL/GenBank/DDBJ databases">
        <title>Nori genome reveals adaptations in red seaweeds to the harsh intertidal environment.</title>
        <authorList>
            <person name="Wang D."/>
            <person name="Mao Y."/>
        </authorList>
    </citation>
    <scope>NUCLEOTIDE SEQUENCE</scope>
    <source>
        <tissue evidence="1">Gametophyte</tissue>
    </source>
</reference>
<name>A0ACC3BRQ4_PYRYE</name>
<organism evidence="1 2">
    <name type="scientific">Pyropia yezoensis</name>
    <name type="common">Susabi-nori</name>
    <name type="synonym">Porphyra yezoensis</name>
    <dbReference type="NCBI Taxonomy" id="2788"/>
    <lineage>
        <taxon>Eukaryota</taxon>
        <taxon>Rhodophyta</taxon>
        <taxon>Bangiophyceae</taxon>
        <taxon>Bangiales</taxon>
        <taxon>Bangiaceae</taxon>
        <taxon>Pyropia</taxon>
    </lineage>
</organism>
<proteinExistence type="predicted"/>
<protein>
    <submittedName>
        <fullName evidence="1">Uncharacterized protein</fullName>
    </submittedName>
</protein>
<keyword evidence="2" id="KW-1185">Reference proteome</keyword>
<sequence length="1041" mass="112971">MNTRVRAFFERFRDHERLKPLVRQRHRARPGQFDSERLRLLEDFVLSLNLSQAHQTKLYNLLVFWELTMPGAPGDDGTSVPLRQSFKSPHAFRQAIADCIDRAVIDDGWMSSIITEGGVEVEAFIRNALHQGTRYLRAAKKVRFWIGGDGVAEPTDRREGPLDGDAFRMCEAEVVAGHGRSAFVLAVYIYSDSSVVSWSGAHKLYPVRMRLVNDETDEEQWITIAYVPSVATEKGPGGAERSKQRRIGILQRVLYLTLRDLISASHNGATFVDADGRQLLALPRVLMYICDQPEERAVLCLKPGQCARPCSMCDAPLMSLSEPSALTAMERTILNTLHPQLEAATHLLQGRERQRRLYIEKAVSVNSYMPALAAMGGLTTALFFPYKIIGFDVLHVLDLGVTRLLVHRLVQVFPSLCEGHDPLCGSLVATYAESNGRLQFLGRRCRATLSGSDYVMSAKDKQSTFTGREQRQGVWILPFLVAGIYDRGRRKPVKPAQPPAAEQQPASTVAPPEADGGVPNDEAAEASAVSVEGDDGTSVQEPDPARELLRGLWGSINAGKDAPIAGDEEDVDAARANDGVDKEDMRAAQANTEFDWAAYRRSFPDTPPHAAITAMFAEYALLVGRITRHLSTAVASPVTLAEGEASSKQAQEFVLCYAVPILGSLHTTKVHKLTAHLLEAVRLHGSLMNGDTSSNEQQHKDDKQHYVRTNKSKSGYLRQLVRHANGSRSVLLRNQAAGAGLSVDGATVSGSHDEDRDSEMAGSHTEDNGSDAADDDCSTVELDAADVNTSTVAVDATADAVPPLPSGAAPPSSGAVSAAARAIAARPAGASLRQVTVAKLATSLGLSSLGGLLGLSPADRQRVLTYVHFVTRVPGGFRERQLVRATPMYRGAAWYDCISFHCEEDADDVPERFGQVRALLRQEDKDVAVVAEMARTGVSDGPLTSRGCAHLRWAWLPSGDPGPDAVGGSVRLLCVPVMRWHRVVHVVPDFADLFVRRGVGALPAELGGPAQDVIEQRYLLNAFLPSGGVRVHDADEAGDGT</sequence>
<dbReference type="EMBL" id="CM020618">
    <property type="protein sequence ID" value="KAK1860106.1"/>
    <property type="molecule type" value="Genomic_DNA"/>
</dbReference>
<dbReference type="Proteomes" id="UP000798662">
    <property type="component" value="Chromosome 1"/>
</dbReference>
<gene>
    <name evidence="1" type="ORF">I4F81_002696</name>
</gene>
<evidence type="ECO:0000313" key="1">
    <source>
        <dbReference type="EMBL" id="KAK1860106.1"/>
    </source>
</evidence>